<dbReference type="InterPro" id="IPR010178">
    <property type="entry name" value="Lit"/>
</dbReference>
<feature type="transmembrane region" description="Helical" evidence="1">
    <location>
        <begin position="203"/>
        <end position="222"/>
    </location>
</feature>
<proteinExistence type="predicted"/>
<name>A0A1M6EXJ5_9FIRM</name>
<keyword evidence="1" id="KW-1133">Transmembrane helix</keyword>
<evidence type="ECO:0000313" key="3">
    <source>
        <dbReference type="Proteomes" id="UP000184442"/>
    </source>
</evidence>
<dbReference type="STRING" id="1122184.SAMN02745176_01755"/>
<dbReference type="Proteomes" id="UP000184442">
    <property type="component" value="Unassembled WGS sequence"/>
</dbReference>
<dbReference type="NCBIfam" id="TIGR01906">
    <property type="entry name" value="integ_TIGR01906"/>
    <property type="match status" value="1"/>
</dbReference>
<protein>
    <submittedName>
        <fullName evidence="2">Integral membrane protein TIGR01906</fullName>
    </submittedName>
</protein>
<feature type="transmembrane region" description="Helical" evidence="1">
    <location>
        <begin position="110"/>
        <end position="126"/>
    </location>
</feature>
<accession>A0A1M6EXJ5</accession>
<dbReference type="AlphaFoldDB" id="A0A1M6EXJ5"/>
<dbReference type="EMBL" id="FQZS01000010">
    <property type="protein sequence ID" value="SHI90109.1"/>
    <property type="molecule type" value="Genomic_DNA"/>
</dbReference>
<dbReference type="RefSeq" id="WP_073025832.1">
    <property type="nucleotide sequence ID" value="NZ_FQZS01000010.1"/>
</dbReference>
<feature type="transmembrane region" description="Helical" evidence="1">
    <location>
        <begin position="9"/>
        <end position="32"/>
    </location>
</feature>
<feature type="transmembrane region" description="Helical" evidence="1">
    <location>
        <begin position="138"/>
        <end position="158"/>
    </location>
</feature>
<evidence type="ECO:0000313" key="2">
    <source>
        <dbReference type="EMBL" id="SHI90109.1"/>
    </source>
</evidence>
<evidence type="ECO:0000256" key="1">
    <source>
        <dbReference type="SAM" id="Phobius"/>
    </source>
</evidence>
<dbReference type="Pfam" id="PF07314">
    <property type="entry name" value="Lit"/>
    <property type="match status" value="1"/>
</dbReference>
<keyword evidence="1" id="KW-0472">Membrane</keyword>
<reference evidence="2 3" key="1">
    <citation type="submission" date="2016-11" db="EMBL/GenBank/DDBJ databases">
        <authorList>
            <person name="Jaros S."/>
            <person name="Januszkiewicz K."/>
            <person name="Wedrychowicz H."/>
        </authorList>
    </citation>
    <scope>NUCLEOTIDE SEQUENCE [LARGE SCALE GENOMIC DNA]</scope>
    <source>
        <strain evidence="2 3">DSM 19022</strain>
    </source>
</reference>
<keyword evidence="1" id="KW-0812">Transmembrane</keyword>
<keyword evidence="3" id="KW-1185">Reference proteome</keyword>
<sequence>MTEKLFKNVFYIIISLILSLLLLLTATEIVVFDMDYYKNQYKKNNIPATVGVEEKDLMESTEKLLDYLKDKRGNLDFKTKINGEEKEFFSERDKLHMIDVKHLFVAGRKIRNGIFIFFLILAAFFISKKIRCDFGKYFLVSSIVGIMPFGILVILMKIDFYKYFTMFHEIFFSNDLWLLDPKVDRLANIFPEIFFYDTAIKIIIYYLTVQFVLFILGLIIMLKKRKL</sequence>
<gene>
    <name evidence="2" type="ORF">SAMN02745176_01755</name>
</gene>
<organism evidence="2 3">
    <name type="scientific">Lutispora thermophila DSM 19022</name>
    <dbReference type="NCBI Taxonomy" id="1122184"/>
    <lineage>
        <taxon>Bacteria</taxon>
        <taxon>Bacillati</taxon>
        <taxon>Bacillota</taxon>
        <taxon>Clostridia</taxon>
        <taxon>Lutisporales</taxon>
        <taxon>Lutisporaceae</taxon>
        <taxon>Lutispora</taxon>
    </lineage>
</organism>